<protein>
    <submittedName>
        <fullName evidence="3">Uncharacterized protein</fullName>
    </submittedName>
</protein>
<organism evidence="3 4">
    <name type="scientific">Schizopora paradoxa</name>
    <dbReference type="NCBI Taxonomy" id="27342"/>
    <lineage>
        <taxon>Eukaryota</taxon>
        <taxon>Fungi</taxon>
        <taxon>Dikarya</taxon>
        <taxon>Basidiomycota</taxon>
        <taxon>Agaricomycotina</taxon>
        <taxon>Agaricomycetes</taxon>
        <taxon>Hymenochaetales</taxon>
        <taxon>Schizoporaceae</taxon>
        <taxon>Schizopora</taxon>
    </lineage>
</organism>
<evidence type="ECO:0000256" key="2">
    <source>
        <dbReference type="SAM" id="Phobius"/>
    </source>
</evidence>
<keyword evidence="2" id="KW-0472">Membrane</keyword>
<feature type="compositionally biased region" description="Polar residues" evidence="1">
    <location>
        <begin position="398"/>
        <end position="407"/>
    </location>
</feature>
<dbReference type="AlphaFoldDB" id="A0A0H2S351"/>
<dbReference type="EMBL" id="KQ085895">
    <property type="protein sequence ID" value="KLO18399.1"/>
    <property type="molecule type" value="Genomic_DNA"/>
</dbReference>
<feature type="region of interest" description="Disordered" evidence="1">
    <location>
        <begin position="66"/>
        <end position="99"/>
    </location>
</feature>
<feature type="compositionally biased region" description="Polar residues" evidence="1">
    <location>
        <begin position="169"/>
        <end position="196"/>
    </location>
</feature>
<keyword evidence="4" id="KW-1185">Reference proteome</keyword>
<feature type="compositionally biased region" description="Basic and acidic residues" evidence="1">
    <location>
        <begin position="267"/>
        <end position="276"/>
    </location>
</feature>
<proteinExistence type="predicted"/>
<reference evidence="3 4" key="1">
    <citation type="submission" date="2015-04" db="EMBL/GenBank/DDBJ databases">
        <title>Complete genome sequence of Schizopora paradoxa KUC8140, a cosmopolitan wood degrader in East Asia.</title>
        <authorList>
            <consortium name="DOE Joint Genome Institute"/>
            <person name="Min B."/>
            <person name="Park H."/>
            <person name="Jang Y."/>
            <person name="Kim J.-J."/>
            <person name="Kim K.H."/>
            <person name="Pangilinan J."/>
            <person name="Lipzen A."/>
            <person name="Riley R."/>
            <person name="Grigoriev I.V."/>
            <person name="Spatafora J.W."/>
            <person name="Choi I.-G."/>
        </authorList>
    </citation>
    <scope>NUCLEOTIDE SEQUENCE [LARGE SCALE GENOMIC DNA]</scope>
    <source>
        <strain evidence="3 4">KUC8140</strain>
    </source>
</reference>
<feature type="region of interest" description="Disordered" evidence="1">
    <location>
        <begin position="479"/>
        <end position="513"/>
    </location>
</feature>
<keyword evidence="2" id="KW-0812">Transmembrane</keyword>
<feature type="compositionally biased region" description="Low complexity" evidence="1">
    <location>
        <begin position="236"/>
        <end position="247"/>
    </location>
</feature>
<dbReference type="Proteomes" id="UP000053477">
    <property type="component" value="Unassembled WGS sequence"/>
</dbReference>
<feature type="region of interest" description="Disordered" evidence="1">
    <location>
        <begin position="311"/>
        <end position="357"/>
    </location>
</feature>
<feature type="region of interest" description="Disordered" evidence="1">
    <location>
        <begin position="149"/>
        <end position="198"/>
    </location>
</feature>
<evidence type="ECO:0000313" key="3">
    <source>
        <dbReference type="EMBL" id="KLO18399.1"/>
    </source>
</evidence>
<gene>
    <name evidence="3" type="ORF">SCHPADRAFT_886283</name>
</gene>
<feature type="compositionally biased region" description="Basic and acidic residues" evidence="1">
    <location>
        <begin position="225"/>
        <end position="235"/>
    </location>
</feature>
<dbReference type="InParanoid" id="A0A0H2S351"/>
<feature type="region of interest" description="Disordered" evidence="1">
    <location>
        <begin position="222"/>
        <end position="288"/>
    </location>
</feature>
<accession>A0A0H2S351</accession>
<feature type="compositionally biased region" description="Polar residues" evidence="1">
    <location>
        <begin position="483"/>
        <end position="501"/>
    </location>
</feature>
<feature type="compositionally biased region" description="Low complexity" evidence="1">
    <location>
        <begin position="346"/>
        <end position="356"/>
    </location>
</feature>
<keyword evidence="2" id="KW-1133">Transmembrane helix</keyword>
<feature type="region of interest" description="Disordered" evidence="1">
    <location>
        <begin position="384"/>
        <end position="407"/>
    </location>
</feature>
<evidence type="ECO:0000256" key="1">
    <source>
        <dbReference type="SAM" id="MobiDB-lite"/>
    </source>
</evidence>
<dbReference type="OrthoDB" id="2576334at2759"/>
<feature type="region of interest" description="Disordered" evidence="1">
    <location>
        <begin position="420"/>
        <end position="439"/>
    </location>
</feature>
<evidence type="ECO:0000313" key="4">
    <source>
        <dbReference type="Proteomes" id="UP000053477"/>
    </source>
</evidence>
<dbReference type="STRING" id="27342.A0A0H2S351"/>
<sequence>MPSDFPTSSAASSKHGLSQGAIAGLAVGVSLAIVLLITALASFYVRRRRRRREWWGRGDGRFSIGNVLDPPRHRQVQPSSLVDTVHPRPGQGLETPSPKALSYDYRSIAHDDGVMMEIRVGDDGDSDLGHGYGQKKSIASLYDTLSLTNEPRDADVGAGADTDAESKNRQSTQDVTRWSTIFGSPTRSTFRRSQITPGVGGIPAVPDVPILAPIPKRVTQPDSVLTKEKLRDSNRRSSSLSSSASDNGFLDIPRTSPFAVEFGGHGSSERSSERRINRQRSRSFAEGSVGHTASNALTSFLDFASSAASSFRGSSRSRSRKRQSGSNKSGVSKGTGTQRSRRTQHTSSGSGTNSTGVWTLTLSVDRNGSQSSPRPHLAALNSASSHPFALNPDGEQPESPTDSLPMSVSDINFRVDEDDEDALSNRPSRFLPRHPPLPETPRSFAFTSLTPNDSLRQSPGMIENRQPYVAQTVIGRRIAEARAQSQEPRSDSATGSRSNNVGHLAATHETLRS</sequence>
<name>A0A0H2S351_9AGAM</name>
<feature type="transmembrane region" description="Helical" evidence="2">
    <location>
        <begin position="20"/>
        <end position="45"/>
    </location>
</feature>